<dbReference type="OrthoDB" id="4135024at2"/>
<keyword evidence="2" id="KW-0732">Signal</keyword>
<dbReference type="Gene3D" id="3.40.30.10">
    <property type="entry name" value="Glutaredoxin"/>
    <property type="match status" value="1"/>
</dbReference>
<gene>
    <name evidence="9" type="ORF">SAMN05421505_10879</name>
</gene>
<evidence type="ECO:0000256" key="6">
    <source>
        <dbReference type="SAM" id="MobiDB-lite"/>
    </source>
</evidence>
<dbReference type="InterPro" id="IPR036249">
    <property type="entry name" value="Thioredoxin-like_sf"/>
</dbReference>
<dbReference type="Proteomes" id="UP000198923">
    <property type="component" value="Unassembled WGS sequence"/>
</dbReference>
<sequence>MGKGARDHTARERIKAQREAERKQEQRRRVATIATVGVVALAAIGAGWWYAASRSAPETIAQSLAPVTVQADGTAVMAKPGVTKPVVDVYEDFQCPACRQLELTTGSTLKNLAAEGKVKVVFHPITIFPEQLNNGITRGNSVRAGAALRCVSDGGQWLALHDKLFKEQPSEGTEGFKLPDIVAWGKDVGVTSPDFESCVTSQKHLQAHLDYGAKVKIGATPTLKLDGKEVDNPVAFDPAALRELVTNAGK</sequence>
<dbReference type="GO" id="GO:0016853">
    <property type="term" value="F:isomerase activity"/>
    <property type="evidence" value="ECO:0007669"/>
    <property type="project" value="UniProtKB-KW"/>
</dbReference>
<dbReference type="Pfam" id="PF13462">
    <property type="entry name" value="Thioredoxin_4"/>
    <property type="match status" value="1"/>
</dbReference>
<evidence type="ECO:0000313" key="9">
    <source>
        <dbReference type="EMBL" id="SDG80398.1"/>
    </source>
</evidence>
<evidence type="ECO:0000256" key="4">
    <source>
        <dbReference type="ARBA" id="ARBA00023157"/>
    </source>
</evidence>
<feature type="transmembrane region" description="Helical" evidence="7">
    <location>
        <begin position="30"/>
        <end position="51"/>
    </location>
</feature>
<proteinExistence type="inferred from homology"/>
<name>A0A1G7X874_9ACTN</name>
<dbReference type="RefSeq" id="WP_093170181.1">
    <property type="nucleotide sequence ID" value="NZ_FNCN01000008.1"/>
</dbReference>
<evidence type="ECO:0000256" key="1">
    <source>
        <dbReference type="ARBA" id="ARBA00005791"/>
    </source>
</evidence>
<dbReference type="EMBL" id="FNCN01000008">
    <property type="protein sequence ID" value="SDG80398.1"/>
    <property type="molecule type" value="Genomic_DNA"/>
</dbReference>
<dbReference type="SUPFAM" id="SSF52833">
    <property type="entry name" value="Thioredoxin-like"/>
    <property type="match status" value="1"/>
</dbReference>
<comment type="similarity">
    <text evidence="1">Belongs to the thioredoxin family. DsbA subfamily.</text>
</comment>
<keyword evidence="5" id="KW-0676">Redox-active center</keyword>
<keyword evidence="10" id="KW-1185">Reference proteome</keyword>
<dbReference type="InterPro" id="IPR012336">
    <property type="entry name" value="Thioredoxin-like_fold"/>
</dbReference>
<evidence type="ECO:0000259" key="8">
    <source>
        <dbReference type="Pfam" id="PF13462"/>
    </source>
</evidence>
<keyword evidence="7" id="KW-1133">Transmembrane helix</keyword>
<dbReference type="CDD" id="cd02972">
    <property type="entry name" value="DsbA_family"/>
    <property type="match status" value="1"/>
</dbReference>
<keyword evidence="7" id="KW-0812">Transmembrane</keyword>
<dbReference type="GO" id="GO:0016491">
    <property type="term" value="F:oxidoreductase activity"/>
    <property type="evidence" value="ECO:0007669"/>
    <property type="project" value="UniProtKB-KW"/>
</dbReference>
<dbReference type="STRING" id="504805.SAMN05421505_10879"/>
<evidence type="ECO:0000256" key="5">
    <source>
        <dbReference type="ARBA" id="ARBA00023284"/>
    </source>
</evidence>
<protein>
    <submittedName>
        <fullName evidence="9">Protein-disulfide isomerase</fullName>
    </submittedName>
</protein>
<keyword evidence="7" id="KW-0472">Membrane</keyword>
<dbReference type="PANTHER" id="PTHR13887">
    <property type="entry name" value="GLUTATHIONE S-TRANSFERASE KAPPA"/>
    <property type="match status" value="1"/>
</dbReference>
<evidence type="ECO:0000256" key="7">
    <source>
        <dbReference type="SAM" id="Phobius"/>
    </source>
</evidence>
<dbReference type="AlphaFoldDB" id="A0A1G7X874"/>
<evidence type="ECO:0000313" key="10">
    <source>
        <dbReference type="Proteomes" id="UP000198923"/>
    </source>
</evidence>
<organism evidence="9 10">
    <name type="scientific">Sinosporangium album</name>
    <dbReference type="NCBI Taxonomy" id="504805"/>
    <lineage>
        <taxon>Bacteria</taxon>
        <taxon>Bacillati</taxon>
        <taxon>Actinomycetota</taxon>
        <taxon>Actinomycetes</taxon>
        <taxon>Streptosporangiales</taxon>
        <taxon>Streptosporangiaceae</taxon>
        <taxon>Sinosporangium</taxon>
    </lineage>
</organism>
<keyword evidence="4" id="KW-1015">Disulfide bond</keyword>
<evidence type="ECO:0000256" key="3">
    <source>
        <dbReference type="ARBA" id="ARBA00023002"/>
    </source>
</evidence>
<keyword evidence="9" id="KW-0413">Isomerase</keyword>
<feature type="region of interest" description="Disordered" evidence="6">
    <location>
        <begin position="1"/>
        <end position="25"/>
    </location>
</feature>
<dbReference type="PANTHER" id="PTHR13887:SF14">
    <property type="entry name" value="DISULFIDE BOND FORMATION PROTEIN D"/>
    <property type="match status" value="1"/>
</dbReference>
<keyword evidence="3" id="KW-0560">Oxidoreductase</keyword>
<feature type="domain" description="Thioredoxin-like fold" evidence="8">
    <location>
        <begin position="84"/>
        <end position="237"/>
    </location>
</feature>
<reference evidence="9 10" key="1">
    <citation type="submission" date="2016-10" db="EMBL/GenBank/DDBJ databases">
        <authorList>
            <person name="de Groot N.N."/>
        </authorList>
    </citation>
    <scope>NUCLEOTIDE SEQUENCE [LARGE SCALE GENOMIC DNA]</scope>
    <source>
        <strain evidence="9 10">CPCC 201354</strain>
    </source>
</reference>
<evidence type="ECO:0000256" key="2">
    <source>
        <dbReference type="ARBA" id="ARBA00022729"/>
    </source>
</evidence>
<accession>A0A1G7X874</accession>